<dbReference type="EMBL" id="FQZB01000015">
    <property type="protein sequence ID" value="SHK24041.1"/>
    <property type="molecule type" value="Genomic_DNA"/>
</dbReference>
<dbReference type="AlphaFoldDB" id="A0A1M6QUV4"/>
<dbReference type="STRING" id="1121302.SAMN02745163_03463"/>
<sequence length="359" mass="40340">MKGKILNYYAGGNTARGFVSFYSSILQNVNNVYVLNGYGDRFSTKVLKIIGNEYLAKGYDIEVINSTVDIEALEGIVIPEKSVAVVVEKGIHGENLASAHPNVKYIDLKGAFDLKAINAKHSVVTEKTNKILAKFKEAHNCFDIALKIHDEWEKIYISNMDFSKANTLTNEIIDMLLGNAPNKLSKSNCVVDKYLGGSTSIGSHDYVPNITDGLKRYFIKGRPGTGKSTILKKIGKRAFEKGYDVEIYHCGFDPYSLDMIIVRELKFAIFDSTAPHEYFPSEPSDEVIDVYEKLIVAGTDEKYEVELNDIVKRYKEQVGYGVKKLEDAKILKDEIEDIYENAFNEVKGDKIIKQIKDIL</sequence>
<evidence type="ECO:0000313" key="2">
    <source>
        <dbReference type="Proteomes" id="UP000184310"/>
    </source>
</evidence>
<dbReference type="SUPFAM" id="SSF52540">
    <property type="entry name" value="P-loop containing nucleoside triphosphate hydrolases"/>
    <property type="match status" value="2"/>
</dbReference>
<dbReference type="RefSeq" id="WP_072990823.1">
    <property type="nucleotide sequence ID" value="NZ_FQZB01000015.1"/>
</dbReference>
<protein>
    <submittedName>
        <fullName evidence="1">Uncharacterized protein</fullName>
    </submittedName>
</protein>
<accession>A0A1M6QUV4</accession>
<organism evidence="1 2">
    <name type="scientific">Clostridium cavendishii DSM 21758</name>
    <dbReference type="NCBI Taxonomy" id="1121302"/>
    <lineage>
        <taxon>Bacteria</taxon>
        <taxon>Bacillati</taxon>
        <taxon>Bacillota</taxon>
        <taxon>Clostridia</taxon>
        <taxon>Eubacteriales</taxon>
        <taxon>Clostridiaceae</taxon>
        <taxon>Clostridium</taxon>
    </lineage>
</organism>
<evidence type="ECO:0000313" key="1">
    <source>
        <dbReference type="EMBL" id="SHK24041.1"/>
    </source>
</evidence>
<proteinExistence type="predicted"/>
<keyword evidence="2" id="KW-1185">Reference proteome</keyword>
<gene>
    <name evidence="1" type="ORF">SAMN02745163_03463</name>
</gene>
<dbReference type="OrthoDB" id="9781752at2"/>
<name>A0A1M6QUV4_9CLOT</name>
<reference evidence="1 2" key="1">
    <citation type="submission" date="2016-11" db="EMBL/GenBank/DDBJ databases">
        <authorList>
            <person name="Jaros S."/>
            <person name="Januszkiewicz K."/>
            <person name="Wedrychowicz H."/>
        </authorList>
    </citation>
    <scope>NUCLEOTIDE SEQUENCE [LARGE SCALE GENOMIC DNA]</scope>
    <source>
        <strain evidence="1 2">DSM 21758</strain>
    </source>
</reference>
<dbReference type="InterPro" id="IPR027417">
    <property type="entry name" value="P-loop_NTPase"/>
</dbReference>
<dbReference type="Proteomes" id="UP000184310">
    <property type="component" value="Unassembled WGS sequence"/>
</dbReference>